<comment type="caution">
    <text evidence="8">The sequence shown here is derived from an EMBL/GenBank/DDBJ whole genome shotgun (WGS) entry which is preliminary data.</text>
</comment>
<dbReference type="InterPro" id="IPR043504">
    <property type="entry name" value="Peptidase_S1_PA_chymotrypsin"/>
</dbReference>
<dbReference type="InterPro" id="IPR009003">
    <property type="entry name" value="Peptidase_S1_PA"/>
</dbReference>
<evidence type="ECO:0000256" key="5">
    <source>
        <dbReference type="ARBA" id="ARBA00023157"/>
    </source>
</evidence>
<dbReference type="AlphaFoldDB" id="A0AAD8AE61"/>
<dbReference type="InterPro" id="IPR001254">
    <property type="entry name" value="Trypsin_dom"/>
</dbReference>
<feature type="chain" id="PRO_5041920845" description="Peptidase S1 domain-containing protein" evidence="6">
    <location>
        <begin position="19"/>
        <end position="283"/>
    </location>
</feature>
<sequence length="283" mass="31207">MDFRRLHLICILPLYVFAIKNKGRIVGGDAVKLGEYPFVVALAYVDSHTGNGELCTGSIITPEWILTAGHCVESQDVSRYIVFAGVTNIRKLGQKRGIRTIVRPSNYKHDHGEELNESIQNDISLVQVNYPFLMNNFVKMISLVGHSPPYWGYTCEAIGFGRTSVPVEFMEALSHLDSSNLAAQAGQLLQIDNAPPVPCSWIPDASGHEPYHLCSWAGRLNVSHVSSGDSGGPLVCDGVQVGVCSLSDFVKKDGIYYVLQTHTSVDYFKDWIKLFVPNAVISY</sequence>
<evidence type="ECO:0000256" key="1">
    <source>
        <dbReference type="ARBA" id="ARBA00007664"/>
    </source>
</evidence>
<dbReference type="InterPro" id="IPR050430">
    <property type="entry name" value="Peptidase_S1"/>
</dbReference>
<reference evidence="8" key="1">
    <citation type="journal article" date="2023" name="IScience">
        <title>Live-bearing cockroach genome reveals convergent evolutionary mechanisms linked to viviparity in insects and beyond.</title>
        <authorList>
            <person name="Fouks B."/>
            <person name="Harrison M.C."/>
            <person name="Mikhailova A.A."/>
            <person name="Marchal E."/>
            <person name="English S."/>
            <person name="Carruthers M."/>
            <person name="Jennings E.C."/>
            <person name="Chiamaka E.L."/>
            <person name="Frigard R.A."/>
            <person name="Pippel M."/>
            <person name="Attardo G.M."/>
            <person name="Benoit J.B."/>
            <person name="Bornberg-Bauer E."/>
            <person name="Tobe S.S."/>
        </authorList>
    </citation>
    <scope>NUCLEOTIDE SEQUENCE</scope>
    <source>
        <strain evidence="8">Stay&amp;Tobe</strain>
    </source>
</reference>
<dbReference type="PRINTS" id="PR00722">
    <property type="entry name" value="CHYMOTRYPSIN"/>
</dbReference>
<dbReference type="InterPro" id="IPR018114">
    <property type="entry name" value="TRYPSIN_HIS"/>
</dbReference>
<name>A0AAD8AE61_DIPPU</name>
<dbReference type="CDD" id="cd00190">
    <property type="entry name" value="Tryp_SPc"/>
    <property type="match status" value="1"/>
</dbReference>
<keyword evidence="2" id="KW-0645">Protease</keyword>
<keyword evidence="6" id="KW-0732">Signal</keyword>
<dbReference type="SUPFAM" id="SSF50494">
    <property type="entry name" value="Trypsin-like serine proteases"/>
    <property type="match status" value="1"/>
</dbReference>
<feature type="domain" description="Peptidase S1" evidence="7">
    <location>
        <begin position="25"/>
        <end position="277"/>
    </location>
</feature>
<dbReference type="PANTHER" id="PTHR24276">
    <property type="entry name" value="POLYSERASE-RELATED"/>
    <property type="match status" value="1"/>
</dbReference>
<dbReference type="FunFam" id="2.40.10.10:FF:000068">
    <property type="entry name" value="transmembrane protease serine 2"/>
    <property type="match status" value="1"/>
</dbReference>
<dbReference type="GO" id="GO:0006508">
    <property type="term" value="P:proteolysis"/>
    <property type="evidence" value="ECO:0007669"/>
    <property type="project" value="UniProtKB-KW"/>
</dbReference>
<keyword evidence="9" id="KW-1185">Reference proteome</keyword>
<dbReference type="EMBL" id="JASPKZ010001954">
    <property type="protein sequence ID" value="KAJ9596941.1"/>
    <property type="molecule type" value="Genomic_DNA"/>
</dbReference>
<dbReference type="PROSITE" id="PS00134">
    <property type="entry name" value="TRYPSIN_HIS"/>
    <property type="match status" value="1"/>
</dbReference>
<keyword evidence="4" id="KW-0720">Serine protease</keyword>
<dbReference type="Pfam" id="PF00089">
    <property type="entry name" value="Trypsin"/>
    <property type="match status" value="1"/>
</dbReference>
<evidence type="ECO:0000256" key="2">
    <source>
        <dbReference type="ARBA" id="ARBA00022670"/>
    </source>
</evidence>
<evidence type="ECO:0000256" key="4">
    <source>
        <dbReference type="ARBA" id="ARBA00022825"/>
    </source>
</evidence>
<keyword evidence="3" id="KW-0378">Hydrolase</keyword>
<dbReference type="PANTHER" id="PTHR24276:SF98">
    <property type="entry name" value="FI18310P1-RELATED"/>
    <property type="match status" value="1"/>
</dbReference>
<feature type="signal peptide" evidence="6">
    <location>
        <begin position="1"/>
        <end position="18"/>
    </location>
</feature>
<evidence type="ECO:0000313" key="8">
    <source>
        <dbReference type="EMBL" id="KAJ9596941.1"/>
    </source>
</evidence>
<evidence type="ECO:0000313" key="9">
    <source>
        <dbReference type="Proteomes" id="UP001233999"/>
    </source>
</evidence>
<dbReference type="SMART" id="SM00020">
    <property type="entry name" value="Tryp_SPc"/>
    <property type="match status" value="1"/>
</dbReference>
<dbReference type="PROSITE" id="PS50240">
    <property type="entry name" value="TRYPSIN_DOM"/>
    <property type="match status" value="1"/>
</dbReference>
<organism evidence="8 9">
    <name type="scientific">Diploptera punctata</name>
    <name type="common">Pacific beetle cockroach</name>
    <dbReference type="NCBI Taxonomy" id="6984"/>
    <lineage>
        <taxon>Eukaryota</taxon>
        <taxon>Metazoa</taxon>
        <taxon>Ecdysozoa</taxon>
        <taxon>Arthropoda</taxon>
        <taxon>Hexapoda</taxon>
        <taxon>Insecta</taxon>
        <taxon>Pterygota</taxon>
        <taxon>Neoptera</taxon>
        <taxon>Polyneoptera</taxon>
        <taxon>Dictyoptera</taxon>
        <taxon>Blattodea</taxon>
        <taxon>Blaberoidea</taxon>
        <taxon>Blaberidae</taxon>
        <taxon>Diplopterinae</taxon>
        <taxon>Diploptera</taxon>
    </lineage>
</organism>
<protein>
    <recommendedName>
        <fullName evidence="7">Peptidase S1 domain-containing protein</fullName>
    </recommendedName>
</protein>
<dbReference type="GO" id="GO:0004252">
    <property type="term" value="F:serine-type endopeptidase activity"/>
    <property type="evidence" value="ECO:0007669"/>
    <property type="project" value="InterPro"/>
</dbReference>
<dbReference type="InterPro" id="IPR001314">
    <property type="entry name" value="Peptidase_S1A"/>
</dbReference>
<dbReference type="Proteomes" id="UP001233999">
    <property type="component" value="Unassembled WGS sequence"/>
</dbReference>
<gene>
    <name evidence="8" type="ORF">L9F63_012066</name>
</gene>
<keyword evidence="5" id="KW-1015">Disulfide bond</keyword>
<accession>A0AAD8AE61</accession>
<dbReference type="Gene3D" id="2.40.10.10">
    <property type="entry name" value="Trypsin-like serine proteases"/>
    <property type="match status" value="1"/>
</dbReference>
<reference evidence="8" key="2">
    <citation type="submission" date="2023-05" db="EMBL/GenBank/DDBJ databases">
        <authorList>
            <person name="Fouks B."/>
        </authorList>
    </citation>
    <scope>NUCLEOTIDE SEQUENCE</scope>
    <source>
        <strain evidence="8">Stay&amp;Tobe</strain>
        <tissue evidence="8">Testes</tissue>
    </source>
</reference>
<evidence type="ECO:0000256" key="6">
    <source>
        <dbReference type="SAM" id="SignalP"/>
    </source>
</evidence>
<proteinExistence type="inferred from homology"/>
<evidence type="ECO:0000259" key="7">
    <source>
        <dbReference type="PROSITE" id="PS50240"/>
    </source>
</evidence>
<evidence type="ECO:0000256" key="3">
    <source>
        <dbReference type="ARBA" id="ARBA00022801"/>
    </source>
</evidence>
<comment type="similarity">
    <text evidence="1">Belongs to the peptidase S1 family.</text>
</comment>